<feature type="domain" description="ABC transporter" evidence="3">
    <location>
        <begin position="14"/>
        <end position="241"/>
    </location>
</feature>
<dbReference type="InterPro" id="IPR003593">
    <property type="entry name" value="AAA+_ATPase"/>
</dbReference>
<dbReference type="GO" id="GO:0005524">
    <property type="term" value="F:ATP binding"/>
    <property type="evidence" value="ECO:0007669"/>
    <property type="project" value="UniProtKB-KW"/>
</dbReference>
<dbReference type="EMBL" id="AFUN01000047">
    <property type="protein sequence ID" value="EGR94445.1"/>
    <property type="molecule type" value="Genomic_DNA"/>
</dbReference>
<dbReference type="PANTHER" id="PTHR43038:SF7">
    <property type="entry name" value="ABC TRANSPORT SYSTEM ATP-BINDING PROTEIN"/>
    <property type="match status" value="1"/>
</dbReference>
<dbReference type="PATRIC" id="fig|1051006.4.peg.2150"/>
<dbReference type="InterPro" id="IPR027417">
    <property type="entry name" value="P-loop_NTPase"/>
</dbReference>
<dbReference type="InterPro" id="IPR003439">
    <property type="entry name" value="ABC_transporter-like_ATP-bd"/>
</dbReference>
<dbReference type="PANTHER" id="PTHR43038">
    <property type="entry name" value="ATP-BINDING CASSETTE, SUB-FAMILY H, MEMBER 1"/>
    <property type="match status" value="1"/>
</dbReference>
<dbReference type="eggNOG" id="COG1131">
    <property type="taxonomic scope" value="Bacteria"/>
</dbReference>
<dbReference type="PROSITE" id="PS50893">
    <property type="entry name" value="ABC_TRANSPORTER_2"/>
    <property type="match status" value="1"/>
</dbReference>
<evidence type="ECO:0000256" key="2">
    <source>
        <dbReference type="ARBA" id="ARBA00022840"/>
    </source>
</evidence>
<dbReference type="InterPro" id="IPR017871">
    <property type="entry name" value="ABC_transporter-like_CS"/>
</dbReference>
<dbReference type="SMART" id="SM00382">
    <property type="entry name" value="AAA"/>
    <property type="match status" value="1"/>
</dbReference>
<sequence length="251" mass="27201">MAAFVTVPVRSATMIIDDVTFSYRRHHEVLHGVNIEFMPGRTALLGPNGAGKSTLFSLSSGATVPQSGKIKLGTAEASSRTLRRRVGLMSQTVRPIAGLTVREQVTYCGWLMGLGTREAATKAEKVIADVDLSEKADERSSRISGGQLRRVGLAQVLVGQPEVLLLDEPTAGLDPAQRMRFRDVLERIPNDRVTVVSTHQVDDLADGYDRVVVLSSGRVVFDGTPHEFLDLAPEDAPHRAETAYLGLVADE</sequence>
<dbReference type="Proteomes" id="UP000007832">
    <property type="component" value="Unassembled WGS sequence"/>
</dbReference>
<dbReference type="STRING" id="1574624.GCA_001642025_01723"/>
<evidence type="ECO:0000259" key="3">
    <source>
        <dbReference type="PROSITE" id="PS50893"/>
    </source>
</evidence>
<evidence type="ECO:0000313" key="4">
    <source>
        <dbReference type="EMBL" id="EGR94445.1"/>
    </source>
</evidence>
<reference evidence="4 5" key="1">
    <citation type="submission" date="2011-07" db="EMBL/GenBank/DDBJ databases">
        <title>Genome Sequence of Propionibacterium acnes SK182B-JCVI.</title>
        <authorList>
            <person name="Durkin A.S."/>
            <person name="Madupu R."/>
            <person name="Hostetler J."/>
            <person name="Radune D."/>
            <person name="Torralba M."/>
            <person name="Methe B."/>
            <person name="Sutton G."/>
            <person name="Strausberg R.L."/>
            <person name="Nelson K.E."/>
        </authorList>
    </citation>
    <scope>NUCLEOTIDE SEQUENCE [LARGE SCALE GENOMIC DNA]</scope>
    <source>
        <strain evidence="4 5">SK182B-JCVI</strain>
    </source>
</reference>
<name>F9NY78_9ACTN</name>
<comment type="caution">
    <text evidence="4">The sequence shown here is derived from an EMBL/GenBank/DDBJ whole genome shotgun (WGS) entry which is preliminary data.</text>
</comment>
<dbReference type="Gene3D" id="3.40.50.300">
    <property type="entry name" value="P-loop containing nucleotide triphosphate hydrolases"/>
    <property type="match status" value="1"/>
</dbReference>
<gene>
    <name evidence="4" type="ORF">HMPREF1162_1581</name>
</gene>
<organism evidence="4 5">
    <name type="scientific">[Propionibacterium] namnetense SK182B-JCVI</name>
    <dbReference type="NCBI Taxonomy" id="1051006"/>
    <lineage>
        <taxon>Bacteria</taxon>
        <taxon>Bacillati</taxon>
        <taxon>Actinomycetota</taxon>
        <taxon>Actinomycetes</taxon>
        <taxon>Propionibacteriales</taxon>
        <taxon>Propionibacteriaceae</taxon>
        <taxon>Cutibacterium</taxon>
    </lineage>
</organism>
<evidence type="ECO:0000313" key="5">
    <source>
        <dbReference type="Proteomes" id="UP000007832"/>
    </source>
</evidence>
<accession>F9NY78</accession>
<dbReference type="GO" id="GO:0016887">
    <property type="term" value="F:ATP hydrolysis activity"/>
    <property type="evidence" value="ECO:0007669"/>
    <property type="project" value="InterPro"/>
</dbReference>
<dbReference type="SUPFAM" id="SSF52540">
    <property type="entry name" value="P-loop containing nucleoside triphosphate hydrolases"/>
    <property type="match status" value="1"/>
</dbReference>
<evidence type="ECO:0000256" key="1">
    <source>
        <dbReference type="ARBA" id="ARBA00022741"/>
    </source>
</evidence>
<protein>
    <submittedName>
        <fullName evidence="4">ABC transporter, ATP-binding protein</fullName>
    </submittedName>
</protein>
<keyword evidence="1" id="KW-0547">Nucleotide-binding</keyword>
<dbReference type="Pfam" id="PF00005">
    <property type="entry name" value="ABC_tran"/>
    <property type="match status" value="1"/>
</dbReference>
<dbReference type="PROSITE" id="PS00211">
    <property type="entry name" value="ABC_TRANSPORTER_1"/>
    <property type="match status" value="1"/>
</dbReference>
<proteinExistence type="predicted"/>
<keyword evidence="2 4" id="KW-0067">ATP-binding</keyword>
<dbReference type="AlphaFoldDB" id="F9NY78"/>